<dbReference type="GO" id="GO:0043122">
    <property type="term" value="P:regulation of canonical NF-kappaB signal transduction"/>
    <property type="evidence" value="ECO:0007669"/>
    <property type="project" value="TreeGrafter"/>
</dbReference>
<evidence type="ECO:0000259" key="1">
    <source>
        <dbReference type="PROSITE" id="PS50144"/>
    </source>
</evidence>
<dbReference type="PROSITE" id="PS50144">
    <property type="entry name" value="MATH"/>
    <property type="match status" value="1"/>
</dbReference>
<dbReference type="Proteomes" id="UP000663845">
    <property type="component" value="Unassembled WGS sequence"/>
</dbReference>
<accession>A0A815I8F4</accession>
<dbReference type="InterPro" id="IPR049342">
    <property type="entry name" value="TRAF1-6_MATH_dom"/>
</dbReference>
<dbReference type="Gene3D" id="2.60.210.10">
    <property type="entry name" value="Apoptosis, Tumor Necrosis Factor Receptor Associated Protein 2, Chain A"/>
    <property type="match status" value="1"/>
</dbReference>
<feature type="domain" description="MATH" evidence="1">
    <location>
        <begin position="307"/>
        <end position="453"/>
    </location>
</feature>
<dbReference type="SMART" id="SM00061">
    <property type="entry name" value="MATH"/>
    <property type="match status" value="1"/>
</dbReference>
<comment type="caution">
    <text evidence="2">The sequence shown here is derived from an EMBL/GenBank/DDBJ whole genome shotgun (WGS) entry which is preliminary data.</text>
</comment>
<evidence type="ECO:0000313" key="3">
    <source>
        <dbReference type="Proteomes" id="UP000663845"/>
    </source>
</evidence>
<evidence type="ECO:0000313" key="2">
    <source>
        <dbReference type="EMBL" id="CAF1362222.1"/>
    </source>
</evidence>
<dbReference type="InterPro" id="IPR008974">
    <property type="entry name" value="TRAF-like"/>
</dbReference>
<dbReference type="Pfam" id="PF21355">
    <property type="entry name" value="TRAF-mep_MATH"/>
    <property type="match status" value="1"/>
</dbReference>
<dbReference type="PANTHER" id="PTHR10131">
    <property type="entry name" value="TNF RECEPTOR ASSOCIATED FACTOR"/>
    <property type="match status" value="1"/>
</dbReference>
<dbReference type="CDD" id="cd00270">
    <property type="entry name" value="MATH_TRAF_C"/>
    <property type="match status" value="1"/>
</dbReference>
<protein>
    <recommendedName>
        <fullName evidence="1">MATH domain-containing protein</fullName>
    </recommendedName>
</protein>
<sequence>MAAANTIGDISETLLFWPKAIKKNYQHLPIILFLAYLDLIKYIYEKISQIDTFDLHIPGEYLKKLLEDPVGKSNQIRIHAYYGNICSLEHDQNYFQFEHNKVQFHLERDLEKQLQNTETRIAVSSPRLIDRQAINDITMSVMERLQSKRSNPSRCNSLMPQGLHSTVKIHNNCPICSEVEENNIQVDRGDLGEHYLSESHQRNLLSYLTSYVSININSNELNNQIVNTRLISLNDTLNDLTHHFERFHNDTLLVQSTIESLEKQYSLLKRMHQTNVNDIANITISQNSSYQEILTKSYTKNRQLSNDGSFIWRITDIKEKRMDAVSQRQISIYSEPFYSSHTGYKLCLRLYLNGDGNARGTYLSLFLVMMRSEYDAIIHWPFKYKVIFTLLNQSQSDSPSKCFWPDVNSTCFQRPRTSMNIAGGIPKFFPLDIFKQTYAEYVQNDTMFVKVEVDFISERPGKVSSVKIFLIKKYLTTVFSLELVFIPGVSELANDEKDVDTVHENIDRMASLS</sequence>
<dbReference type="AlphaFoldDB" id="A0A815I8F4"/>
<dbReference type="PANTHER" id="PTHR10131:SF94">
    <property type="entry name" value="TNF RECEPTOR-ASSOCIATED FACTOR 4"/>
    <property type="match status" value="1"/>
</dbReference>
<name>A0A815I8F4_9BILA</name>
<dbReference type="SUPFAM" id="SSF49599">
    <property type="entry name" value="TRAF domain-like"/>
    <property type="match status" value="1"/>
</dbReference>
<gene>
    <name evidence="2" type="ORF">JYZ213_LOCUS35645</name>
</gene>
<proteinExistence type="predicted"/>
<dbReference type="EMBL" id="CAJNOG010000807">
    <property type="protein sequence ID" value="CAF1362222.1"/>
    <property type="molecule type" value="Genomic_DNA"/>
</dbReference>
<dbReference type="InterPro" id="IPR002083">
    <property type="entry name" value="MATH/TRAF_dom"/>
</dbReference>
<organism evidence="2 3">
    <name type="scientific">Adineta steineri</name>
    <dbReference type="NCBI Taxonomy" id="433720"/>
    <lineage>
        <taxon>Eukaryota</taxon>
        <taxon>Metazoa</taxon>
        <taxon>Spiralia</taxon>
        <taxon>Gnathifera</taxon>
        <taxon>Rotifera</taxon>
        <taxon>Eurotatoria</taxon>
        <taxon>Bdelloidea</taxon>
        <taxon>Adinetida</taxon>
        <taxon>Adinetidae</taxon>
        <taxon>Adineta</taxon>
    </lineage>
</organism>
<reference evidence="2" key="1">
    <citation type="submission" date="2021-02" db="EMBL/GenBank/DDBJ databases">
        <authorList>
            <person name="Nowell W R."/>
        </authorList>
    </citation>
    <scope>NUCLEOTIDE SEQUENCE</scope>
</reference>